<reference evidence="7" key="1">
    <citation type="journal article" date="2019" name="Int. J. Syst. Evol. Microbiol.">
        <title>The Global Catalogue of Microorganisms (GCM) 10K type strain sequencing project: providing services to taxonomists for standard genome sequencing and annotation.</title>
        <authorList>
            <consortium name="The Broad Institute Genomics Platform"/>
            <consortium name="The Broad Institute Genome Sequencing Center for Infectious Disease"/>
            <person name="Wu L."/>
            <person name="Ma J."/>
        </authorList>
    </citation>
    <scope>NUCLEOTIDE SEQUENCE [LARGE SCALE GENOMIC DNA]</scope>
    <source>
        <strain evidence="7">JCM 31920</strain>
    </source>
</reference>
<dbReference type="Gene3D" id="1.10.760.10">
    <property type="entry name" value="Cytochrome c-like domain"/>
    <property type="match status" value="1"/>
</dbReference>
<dbReference type="InterPro" id="IPR016024">
    <property type="entry name" value="ARM-type_fold"/>
</dbReference>
<accession>A0ABP8M7E4</accession>
<dbReference type="Proteomes" id="UP001501508">
    <property type="component" value="Unassembled WGS sequence"/>
</dbReference>
<name>A0ABP8M7E4_9BACT</name>
<dbReference type="PROSITE" id="PS51257">
    <property type="entry name" value="PROKAR_LIPOPROTEIN"/>
    <property type="match status" value="1"/>
</dbReference>
<dbReference type="InterPro" id="IPR013427">
    <property type="entry name" value="Haem-bd_dom_put"/>
</dbReference>
<dbReference type="Pfam" id="PF23500">
    <property type="entry name" value="DUF7133"/>
    <property type="match status" value="1"/>
</dbReference>
<dbReference type="RefSeq" id="WP_345031628.1">
    <property type="nucleotide sequence ID" value="NZ_BAABEY010000032.1"/>
</dbReference>
<dbReference type="PANTHER" id="PTHR33546:SF1">
    <property type="entry name" value="LARGE, MULTIFUNCTIONAL SECRETED PROTEIN"/>
    <property type="match status" value="1"/>
</dbReference>
<dbReference type="InterPro" id="IPR011042">
    <property type="entry name" value="6-blade_b-propeller_TolB-like"/>
</dbReference>
<keyword evidence="1 4" id="KW-0349">Heme</keyword>
<dbReference type="SUPFAM" id="SSF46626">
    <property type="entry name" value="Cytochrome c"/>
    <property type="match status" value="1"/>
</dbReference>
<evidence type="ECO:0000256" key="4">
    <source>
        <dbReference type="PROSITE-ProRule" id="PRU00433"/>
    </source>
</evidence>
<dbReference type="Gene3D" id="1.25.10.10">
    <property type="entry name" value="Leucine-rich Repeat Variant"/>
    <property type="match status" value="2"/>
</dbReference>
<organism evidence="6 7">
    <name type="scientific">Ravibacter arvi</name>
    <dbReference type="NCBI Taxonomy" id="2051041"/>
    <lineage>
        <taxon>Bacteria</taxon>
        <taxon>Pseudomonadati</taxon>
        <taxon>Bacteroidota</taxon>
        <taxon>Cytophagia</taxon>
        <taxon>Cytophagales</taxon>
        <taxon>Spirosomataceae</taxon>
        <taxon>Ravibacter</taxon>
    </lineage>
</organism>
<dbReference type="SUPFAM" id="SSF50952">
    <property type="entry name" value="Soluble quinoprotein glucose dehydrogenase"/>
    <property type="match status" value="1"/>
</dbReference>
<dbReference type="InterPro" id="IPR036909">
    <property type="entry name" value="Cyt_c-like_dom_sf"/>
</dbReference>
<evidence type="ECO:0000259" key="5">
    <source>
        <dbReference type="PROSITE" id="PS51007"/>
    </source>
</evidence>
<keyword evidence="3 4" id="KW-0408">Iron</keyword>
<dbReference type="PROSITE" id="PS51007">
    <property type="entry name" value="CYTC"/>
    <property type="match status" value="1"/>
</dbReference>
<dbReference type="NCBIfam" id="TIGR02603">
    <property type="entry name" value="CxxCH_TIGR02603"/>
    <property type="match status" value="1"/>
</dbReference>
<sequence length="1010" mass="110380">MTKYLLPLALVCSLTWTACENKKEKVTSHEGSLSPAEALKSFELEPGFKIELLASEPLVASPVDMEIDEDGRMYVVEMPGYPLDKSGTGKIKLLSDTDGDGVMDKSVVFAEDLTLPNGIMRWKKGVIVTDAPDVLYLEDTDGDGKSDVRKKLLTGFSLSNPHVNVNNPIYGLDNWVYLSHLGAIGTRKYGTEFGDTGSEVHFADQAGGPQLPKNASSNNVRFRPDSRELELASSRSQFGHTFDRWGSHLLTHNQNHIYHEVIAARYLARNPSLVVSNATQPISDHGDATEVFQITTNPDRQLFTPVGVTTSSSGITAYLGGLFPAPYDGNVTFVAESVSNLVHVDVLKEKGATFVAGRQHPGKEFLASKDSWSRPVNMYVGPDGALYVLDYYRRIIEHPEWMSDEAVEAGGLYDGHDMGRIYRITPTGTGKPDWTKGVSLGKSSPKALVAHLADKNIWWRQNAQRLLVDRQDVSIVPDLEQMVSSSTVPEGRLHALWTLQGLNKLSAPLIAAALADREAGVRENAVRLAELHLKTAPELEKALVGLEKDPSDKVRFQLLCTLGFVASGEAAAVRQRLLFRDIQDEWVQIAAISADSSQTVPLLKEVLARYDAAQPAYGSLVRRLTAMVAAGRDLGEVHQLVRMALSGKGKQREAAVLEGLAQGVKRRKDATNILASELPSLVDAALTHPVSEVRKAALDVLKSGKPMPKALLTASLQRAEKVIGNTSLAAADRSLAVSLFGLDENLPAHIDFLKKLIQPKEEPEVQMAAIRMLDKVPGKETGAFVLSKWESLTPDVRDAALDLFITDKERVPLLLDAIETGKVQSSGLGYLRGVRLMSHSDDALRDRARALLTGGEDKEKAIKEYQKSLELTGDPNKGMQVFVQHCSICHQVRGEMGVVFGPDLGTVHNWLPKDLLANILDPALAMAPGYDYWGITLNTGETIQGTIASETSSAIQLRQAPGVERTVNRQDIQSIQTLKMSPMPSFAGQIEQQAMADLIAFLRNSRQQNK</sequence>
<dbReference type="InterPro" id="IPR009056">
    <property type="entry name" value="Cyt_c-like_dom"/>
</dbReference>
<feature type="domain" description="Cytochrome c" evidence="5">
    <location>
        <begin position="873"/>
        <end position="1006"/>
    </location>
</feature>
<dbReference type="InterPro" id="IPR013428">
    <property type="entry name" value="Membrane-bound_put_N"/>
</dbReference>
<dbReference type="NCBIfam" id="TIGR02604">
    <property type="entry name" value="Piru_Ver_Nterm"/>
    <property type="match status" value="1"/>
</dbReference>
<dbReference type="EMBL" id="BAABEY010000032">
    <property type="protein sequence ID" value="GAA4444743.1"/>
    <property type="molecule type" value="Genomic_DNA"/>
</dbReference>
<evidence type="ECO:0000313" key="6">
    <source>
        <dbReference type="EMBL" id="GAA4444743.1"/>
    </source>
</evidence>
<protein>
    <submittedName>
        <fullName evidence="6">C-type cytochrome</fullName>
    </submittedName>
</protein>
<keyword evidence="2 4" id="KW-0479">Metal-binding</keyword>
<dbReference type="InterPro" id="IPR011041">
    <property type="entry name" value="Quinoprot_gluc/sorb_DH_b-prop"/>
</dbReference>
<evidence type="ECO:0000256" key="2">
    <source>
        <dbReference type="ARBA" id="ARBA00022723"/>
    </source>
</evidence>
<dbReference type="SUPFAM" id="SSF48371">
    <property type="entry name" value="ARM repeat"/>
    <property type="match status" value="1"/>
</dbReference>
<proteinExistence type="predicted"/>
<dbReference type="PANTHER" id="PTHR33546">
    <property type="entry name" value="LARGE, MULTIFUNCTIONAL SECRETED PROTEIN-RELATED"/>
    <property type="match status" value="1"/>
</dbReference>
<evidence type="ECO:0000313" key="7">
    <source>
        <dbReference type="Proteomes" id="UP001501508"/>
    </source>
</evidence>
<dbReference type="InterPro" id="IPR011989">
    <property type="entry name" value="ARM-like"/>
</dbReference>
<gene>
    <name evidence="6" type="ORF">GCM10023091_35390</name>
</gene>
<evidence type="ECO:0000256" key="3">
    <source>
        <dbReference type="ARBA" id="ARBA00023004"/>
    </source>
</evidence>
<comment type="caution">
    <text evidence="6">The sequence shown here is derived from an EMBL/GenBank/DDBJ whole genome shotgun (WGS) entry which is preliminary data.</text>
</comment>
<evidence type="ECO:0000256" key="1">
    <source>
        <dbReference type="ARBA" id="ARBA00022617"/>
    </source>
</evidence>
<dbReference type="InterPro" id="IPR055557">
    <property type="entry name" value="DUF7133"/>
</dbReference>
<keyword evidence="7" id="KW-1185">Reference proteome</keyword>
<dbReference type="Gene3D" id="2.120.10.30">
    <property type="entry name" value="TolB, C-terminal domain"/>
    <property type="match status" value="1"/>
</dbReference>